<keyword evidence="2" id="KW-1185">Reference proteome</keyword>
<dbReference type="KEGG" id="nct:NMSP_0310"/>
<dbReference type="GeneID" id="59167076"/>
<reference evidence="1 2" key="1">
    <citation type="journal article" date="2017" name="Environ. Microbiol.">
        <title>Genome and epigenome of a novel marine Thaumarchaeota strain suggest viral infection, phosphorothioation DNA modification and multiple restriction systems.</title>
        <authorList>
            <person name="Ahlgren N.A."/>
            <person name="Chen Y."/>
            <person name="Needham D.M."/>
            <person name="Parada A.E."/>
            <person name="Sachdeva R."/>
            <person name="Trinh V."/>
            <person name="Chen T."/>
            <person name="Fuhrman J.A."/>
        </authorList>
    </citation>
    <scope>NUCLEOTIDE SEQUENCE [LARGE SCALE GENOMIC DNA]</scope>
    <source>
        <strain evidence="1 2">SPOT01</strain>
    </source>
</reference>
<dbReference type="EMBL" id="CP021324">
    <property type="protein sequence ID" value="ARS63935.1"/>
    <property type="molecule type" value="Genomic_DNA"/>
</dbReference>
<proteinExistence type="predicted"/>
<evidence type="ECO:0000313" key="1">
    <source>
        <dbReference type="EMBL" id="ARS63935.1"/>
    </source>
</evidence>
<dbReference type="AlphaFoldDB" id="A0A2Z2HJB4"/>
<protein>
    <recommendedName>
        <fullName evidence="3">GATA-type domain-containing protein</fullName>
    </recommendedName>
</protein>
<evidence type="ECO:0000313" key="2">
    <source>
        <dbReference type="Proteomes" id="UP000249949"/>
    </source>
</evidence>
<accession>A0A2Z2HJB4</accession>
<gene>
    <name evidence="1" type="ORF">NMSP_0310</name>
</gene>
<organism evidence="1 2">
    <name type="scientific">Candidatus Nitrosomarinus catalinensis</name>
    <dbReference type="NCBI Taxonomy" id="1898749"/>
    <lineage>
        <taxon>Archaea</taxon>
        <taxon>Nitrososphaerota</taxon>
        <taxon>Nitrososphaeria</taxon>
        <taxon>Nitrosopumilales</taxon>
        <taxon>Nitrosopumilaceae</taxon>
        <taxon>Candidatus Nitrosomarinus</taxon>
    </lineage>
</organism>
<dbReference type="Proteomes" id="UP000249949">
    <property type="component" value="Chromosome"/>
</dbReference>
<sequence length="55" mass="6469">MGLKEKCTICNEKVKQRYNPMDEWGIEGIMCGKCYSKKVHEHYPGDHIRVNKDLD</sequence>
<evidence type="ECO:0008006" key="3">
    <source>
        <dbReference type="Google" id="ProtNLM"/>
    </source>
</evidence>
<name>A0A2Z2HJB4_9ARCH</name>
<dbReference type="RefSeq" id="WP_192866192.1">
    <property type="nucleotide sequence ID" value="NZ_CP021324.1"/>
</dbReference>
<dbReference type="OrthoDB" id="8772at2157"/>